<dbReference type="PROSITE" id="PS50103">
    <property type="entry name" value="ZF_C3H1"/>
    <property type="match status" value="1"/>
</dbReference>
<dbReference type="InterPro" id="IPR015943">
    <property type="entry name" value="WD40/YVTN_repeat-like_dom_sf"/>
</dbReference>
<reference evidence="17 18" key="1">
    <citation type="journal article" date="2020" name="G3 (Bethesda)">
        <title>Improved Reference Genome for Cyclotella cryptica CCMP332, a Model for Cell Wall Morphogenesis, Salinity Adaptation, and Lipid Production in Diatoms (Bacillariophyta).</title>
        <authorList>
            <person name="Roberts W.R."/>
            <person name="Downey K.M."/>
            <person name="Ruck E.C."/>
            <person name="Traller J.C."/>
            <person name="Alverson A.J."/>
        </authorList>
    </citation>
    <scope>NUCLEOTIDE SEQUENCE [LARGE SCALE GENOMIC DNA]</scope>
    <source>
        <strain evidence="17 18">CCMP332</strain>
    </source>
</reference>
<keyword evidence="6" id="KW-0732">Signal</keyword>
<dbReference type="GO" id="GO:0005524">
    <property type="term" value="F:ATP binding"/>
    <property type="evidence" value="ECO:0007669"/>
    <property type="project" value="UniProtKB-KW"/>
</dbReference>
<evidence type="ECO:0000256" key="13">
    <source>
        <dbReference type="SAM" id="MobiDB-lite"/>
    </source>
</evidence>
<protein>
    <recommendedName>
        <fullName evidence="2">non-specific serine/threonine protein kinase</fullName>
        <ecNumber evidence="2">2.7.11.1</ecNumber>
    </recommendedName>
</protein>
<evidence type="ECO:0000313" key="18">
    <source>
        <dbReference type="Proteomes" id="UP001516023"/>
    </source>
</evidence>
<feature type="zinc finger region" description="C3H1-type" evidence="12">
    <location>
        <begin position="1542"/>
        <end position="1574"/>
    </location>
</feature>
<dbReference type="Gene3D" id="3.30.200.20">
    <property type="entry name" value="Phosphorylase Kinase, domain 1"/>
    <property type="match status" value="1"/>
</dbReference>
<dbReference type="InterPro" id="IPR045133">
    <property type="entry name" value="IRE1/2-like"/>
</dbReference>
<dbReference type="InterPro" id="IPR010513">
    <property type="entry name" value="KEN_dom"/>
</dbReference>
<sequence length="1649" mass="182272">MKPLSDRRQSGQEVICFGDTSKYSADNNTGQSEGRIGFGINVLFSWSRRTHLTNWAPADPSTNLRSPTKMTPIVIDAEAYSSCNFSNSTLDSFRNTKRPVDLHFEKYPSIIAKYRMNRMNPPHLFSGRKKPSTSLKTQPPLLRMIVFAVYLTIYTSSSSFVTRSFAAPASSNPFDDTRDFDGDIPSNIEYRVGTFYDDMEEEDCIDLDYILEHELPIDGSFRSKKKEDILKMIDSLNIDLGKQAVKGSRLKRRPELADIMDSQQSAEPPEEMIETNDEGNDSDSVLIISAIDGTLAGISRSSGQIIWKQSRHNRDASDANASFPSSGVSVDSSNKFLSPLVSTTTKSTSNSPGHHHSQWHAVPSIDGTVYLTAAAEDGSALQELSTTTHIRDLVDRAPFVDAHGRFFVGSRRAMVAAIDERTGEILRVIPRWKGKKKESIVPEDENDGEIDESGEEDDEDLPPSLEGRNVVWIGRLEHTVTVHDLQKGTVDIEFSVAQVLSVDEMIRGNQHYSVSPIVVRGDGENSNMGTDESPNIDEEGMERLFTKYIAEALRHPHYGDRLLSLPAPSDFDEDDLEDIPEGTKHKIETRGSPFFISTPGGNVAFRDSVASTFGWVSFNLLASPVVYAIEASSGQKIKVNIIPDALPPSDTEATSEGSSSDALPELLQRQIAYLSQQSMLLPDSEMEDECSAENLGDCRALAVNALEDGQLYALPLGTQSSRQSSLALALPHSKASSLAHAQDIQRASGLSTNHAIGFHGVGELSGMDVDSGDKQRIHVDSGNKPACTPSSPLYPGCLIGVSLMMGNIILDRDEMASVFEASDLDFDLYLDMLEGNNNRKKSSYVQKLIKIMSSWIAPVVALIFVVSFEMGRRERLKAETKGNADSSNLGLDESSAVNRNSGKNPGVIQLTDEILGYGGHGTIVYKGVLDKRQVAVKRLLSMYHTSADREISLLIESDGHPNVVRYFLKEVRGDFVYLALELCDMSLNDLIVSLSKLKNSRKENLHLSGTDAFESATKSLLFQIASGVRHIHSLRIVHRDLKPQNILLAQRTRSKPAAEDQGDESDSEMDVDDTTQTTCSDTNAILEMFMNDEYVPKISDMGLGKQLAGQSSFGLSTFGTGSIGPGPGCNPSIAGAGAGSVGWQAPEVMAMRFSNEASSYDGNESMSEASPYEGTISARTSRSVDIFSLGCIFYCTILPGSHPFGEWYEREANIMKNKPNKEDLEFVSPDAADLILSMIHRNAKSRPTADEVCEHPFFWSLAKRLKFLCELSDRIELCDTDKAGNDLNIFAIEIGAFDVFGTSWEKKVDPELIIASLNRRTYDPASVRDCLRMIRNKHHHYDELPAHLKSRIGSNTDGFSRYISRRFPRLVIHCYHFCIANLNAGDALAVDYRLPISSVRSTSNQTSSLIELTDPLTSLEPISDVFEKDNELDRDDEKNDSLLSSSAPSLEDEADMGCKDTASDQPLHDPSIECVKTQVNDSKQRLASKESVSGIVVWSGSNAAKQFNCRGWIRSEDEWIQRLDAKMRKRDLNLARCAGDPKFRTRLCNEWDLSGGTFCPMRKKNKCIFAHGPVELRVKEGKRKRWGTLVSKHGDCANPRASGGEDTYTAAKSIEDMRKEKGEWSASKTPKKQQKPSNKSKEQKKEPKQ</sequence>
<keyword evidence="8" id="KW-0418">Kinase</keyword>
<dbReference type="PROSITE" id="PS00108">
    <property type="entry name" value="PROTEIN_KINASE_ST"/>
    <property type="match status" value="1"/>
</dbReference>
<keyword evidence="12" id="KW-0863">Zinc-finger</keyword>
<dbReference type="Gene3D" id="4.10.1000.10">
    <property type="entry name" value="Zinc finger, CCCH-type"/>
    <property type="match status" value="1"/>
</dbReference>
<evidence type="ECO:0000256" key="1">
    <source>
        <dbReference type="ARBA" id="ARBA00004479"/>
    </source>
</evidence>
<evidence type="ECO:0000256" key="2">
    <source>
        <dbReference type="ARBA" id="ARBA00012513"/>
    </source>
</evidence>
<feature type="compositionally biased region" description="Acidic residues" evidence="13">
    <location>
        <begin position="1060"/>
        <end position="1073"/>
    </location>
</feature>
<dbReference type="FunFam" id="1.10.510.10:FF:002974">
    <property type="match status" value="1"/>
</dbReference>
<feature type="compositionally biased region" description="Acidic residues" evidence="13">
    <location>
        <begin position="268"/>
        <end position="279"/>
    </location>
</feature>
<feature type="compositionally biased region" description="Basic and acidic residues" evidence="13">
    <location>
        <begin position="1430"/>
        <end position="1440"/>
    </location>
</feature>
<feature type="domain" description="Protein kinase" evidence="14">
    <location>
        <begin position="909"/>
        <end position="1258"/>
    </location>
</feature>
<dbReference type="PROSITE" id="PS50011">
    <property type="entry name" value="PROTEIN_KINASE_DOM"/>
    <property type="match status" value="1"/>
</dbReference>
<keyword evidence="12" id="KW-0862">Zinc</keyword>
<dbReference type="SUPFAM" id="SSF56112">
    <property type="entry name" value="Protein kinase-like (PK-like)"/>
    <property type="match status" value="1"/>
</dbReference>
<evidence type="ECO:0000256" key="8">
    <source>
        <dbReference type="ARBA" id="ARBA00022777"/>
    </source>
</evidence>
<dbReference type="Gene3D" id="2.130.10.10">
    <property type="entry name" value="YVTN repeat-like/Quinoprotein amine dehydrogenase"/>
    <property type="match status" value="1"/>
</dbReference>
<evidence type="ECO:0000256" key="6">
    <source>
        <dbReference type="ARBA" id="ARBA00022729"/>
    </source>
</evidence>
<dbReference type="GO" id="GO:0008270">
    <property type="term" value="F:zinc ion binding"/>
    <property type="evidence" value="ECO:0007669"/>
    <property type="project" value="UniProtKB-KW"/>
</dbReference>
<dbReference type="Gene3D" id="1.20.1440.180">
    <property type="entry name" value="KEN domain"/>
    <property type="match status" value="1"/>
</dbReference>
<keyword evidence="11" id="KW-0472">Membrane</keyword>
<evidence type="ECO:0000256" key="9">
    <source>
        <dbReference type="ARBA" id="ARBA00022840"/>
    </source>
</evidence>
<evidence type="ECO:0000256" key="4">
    <source>
        <dbReference type="ARBA" id="ARBA00022679"/>
    </source>
</evidence>
<keyword evidence="7" id="KW-0547">Nucleotide-binding</keyword>
<keyword evidence="9" id="KW-0067">ATP-binding</keyword>
<dbReference type="InterPro" id="IPR011009">
    <property type="entry name" value="Kinase-like_dom_sf"/>
</dbReference>
<keyword evidence="5" id="KW-0812">Transmembrane</keyword>
<dbReference type="PANTHER" id="PTHR13954:SF6">
    <property type="entry name" value="NON-SPECIFIC SERINE_THREONINE PROTEIN KINASE"/>
    <property type="match status" value="1"/>
</dbReference>
<evidence type="ECO:0000259" key="16">
    <source>
        <dbReference type="PROSITE" id="PS51392"/>
    </source>
</evidence>
<dbReference type="SMART" id="SM00564">
    <property type="entry name" value="PQQ"/>
    <property type="match status" value="2"/>
</dbReference>
<dbReference type="Proteomes" id="UP001516023">
    <property type="component" value="Unassembled WGS sequence"/>
</dbReference>
<gene>
    <name evidence="17" type="ORF">HJC23_012884</name>
</gene>
<keyword evidence="12" id="KW-0479">Metal-binding</keyword>
<dbReference type="FunFam" id="3.30.200.20:FF:000077">
    <property type="entry name" value="Putative Serine/threonine-protein kinase/endoribonuclease IRE1"/>
    <property type="match status" value="1"/>
</dbReference>
<feature type="region of interest" description="Disordered" evidence="13">
    <location>
        <begin position="1597"/>
        <end position="1649"/>
    </location>
</feature>
<name>A0ABD3Q2D2_9STRA</name>
<evidence type="ECO:0000256" key="12">
    <source>
        <dbReference type="PROSITE-ProRule" id="PRU00723"/>
    </source>
</evidence>
<feature type="region of interest" description="Disordered" evidence="13">
    <location>
        <begin position="1430"/>
        <end position="1470"/>
    </location>
</feature>
<evidence type="ECO:0000256" key="5">
    <source>
        <dbReference type="ARBA" id="ARBA00022692"/>
    </source>
</evidence>
<dbReference type="GO" id="GO:0004674">
    <property type="term" value="F:protein serine/threonine kinase activity"/>
    <property type="evidence" value="ECO:0007669"/>
    <property type="project" value="UniProtKB-KW"/>
</dbReference>
<dbReference type="Pfam" id="PF06479">
    <property type="entry name" value="Ribonuc_2-5A"/>
    <property type="match status" value="1"/>
</dbReference>
<keyword evidence="10" id="KW-1133">Transmembrane helix</keyword>
<dbReference type="Pfam" id="PF00069">
    <property type="entry name" value="Pkinase"/>
    <property type="match status" value="1"/>
</dbReference>
<proteinExistence type="predicted"/>
<dbReference type="InterPro" id="IPR018391">
    <property type="entry name" value="PQQ_b-propeller_rpt"/>
</dbReference>
<accession>A0ABD3Q2D2</accession>
<evidence type="ECO:0000256" key="11">
    <source>
        <dbReference type="ARBA" id="ARBA00023136"/>
    </source>
</evidence>
<evidence type="ECO:0000259" key="14">
    <source>
        <dbReference type="PROSITE" id="PS50011"/>
    </source>
</evidence>
<feature type="compositionally biased region" description="Basic and acidic residues" evidence="13">
    <location>
        <begin position="1456"/>
        <end position="1470"/>
    </location>
</feature>
<dbReference type="InterPro" id="IPR011047">
    <property type="entry name" value="Quinoprotein_ADH-like_sf"/>
</dbReference>
<dbReference type="InterPro" id="IPR000571">
    <property type="entry name" value="Znf_CCCH"/>
</dbReference>
<dbReference type="InterPro" id="IPR038357">
    <property type="entry name" value="KEN_sf"/>
</dbReference>
<evidence type="ECO:0000313" key="17">
    <source>
        <dbReference type="EMBL" id="KAL3794177.1"/>
    </source>
</evidence>
<dbReference type="PANTHER" id="PTHR13954">
    <property type="entry name" value="IRE1-RELATED"/>
    <property type="match status" value="1"/>
</dbReference>
<dbReference type="InterPro" id="IPR008271">
    <property type="entry name" value="Ser/Thr_kinase_AS"/>
</dbReference>
<evidence type="ECO:0000256" key="10">
    <source>
        <dbReference type="ARBA" id="ARBA00022989"/>
    </source>
</evidence>
<dbReference type="SMART" id="SM00220">
    <property type="entry name" value="S_TKc"/>
    <property type="match status" value="1"/>
</dbReference>
<keyword evidence="3" id="KW-0723">Serine/threonine-protein kinase</keyword>
<feature type="domain" description="KEN" evidence="16">
    <location>
        <begin position="1261"/>
        <end position="1395"/>
    </location>
</feature>
<feature type="domain" description="C3H1-type" evidence="15">
    <location>
        <begin position="1542"/>
        <end position="1574"/>
    </location>
</feature>
<dbReference type="GO" id="GO:0016020">
    <property type="term" value="C:membrane"/>
    <property type="evidence" value="ECO:0007669"/>
    <property type="project" value="UniProtKB-SubCell"/>
</dbReference>
<dbReference type="Gene3D" id="1.10.510.10">
    <property type="entry name" value="Transferase(Phosphotransferase) domain 1"/>
    <property type="match status" value="1"/>
</dbReference>
<dbReference type="SUPFAM" id="SSF50998">
    <property type="entry name" value="Quinoprotein alcohol dehydrogenase-like"/>
    <property type="match status" value="1"/>
</dbReference>
<dbReference type="EC" id="2.7.11.1" evidence="2"/>
<dbReference type="InterPro" id="IPR000719">
    <property type="entry name" value="Prot_kinase_dom"/>
</dbReference>
<feature type="compositionally biased region" description="Basic and acidic residues" evidence="13">
    <location>
        <begin position="1613"/>
        <end position="1623"/>
    </location>
</feature>
<keyword evidence="4" id="KW-0808">Transferase</keyword>
<feature type="compositionally biased region" description="Basic and acidic residues" evidence="13">
    <location>
        <begin position="1639"/>
        <end position="1649"/>
    </location>
</feature>
<dbReference type="SMART" id="SM00580">
    <property type="entry name" value="PUG"/>
    <property type="match status" value="1"/>
</dbReference>
<evidence type="ECO:0000256" key="7">
    <source>
        <dbReference type="ARBA" id="ARBA00022741"/>
    </source>
</evidence>
<comment type="subcellular location">
    <subcellularLocation>
        <location evidence="1">Membrane</location>
        <topology evidence="1">Single-pass type I membrane protein</topology>
    </subcellularLocation>
</comment>
<feature type="compositionally biased region" description="Acidic residues" evidence="13">
    <location>
        <begin position="441"/>
        <end position="461"/>
    </location>
</feature>
<comment type="caution">
    <text evidence="17">The sequence shown here is derived from an EMBL/GenBank/DDBJ whole genome shotgun (WGS) entry which is preliminary data.</text>
</comment>
<feature type="region of interest" description="Disordered" evidence="13">
    <location>
        <begin position="259"/>
        <end position="279"/>
    </location>
</feature>
<dbReference type="PROSITE" id="PS51392">
    <property type="entry name" value="KEN"/>
    <property type="match status" value="1"/>
</dbReference>
<keyword evidence="18" id="KW-1185">Reference proteome</keyword>
<evidence type="ECO:0000256" key="3">
    <source>
        <dbReference type="ARBA" id="ARBA00022527"/>
    </source>
</evidence>
<feature type="region of interest" description="Disordered" evidence="13">
    <location>
        <begin position="1048"/>
        <end position="1077"/>
    </location>
</feature>
<organism evidence="17 18">
    <name type="scientific">Cyclotella cryptica</name>
    <dbReference type="NCBI Taxonomy" id="29204"/>
    <lineage>
        <taxon>Eukaryota</taxon>
        <taxon>Sar</taxon>
        <taxon>Stramenopiles</taxon>
        <taxon>Ochrophyta</taxon>
        <taxon>Bacillariophyta</taxon>
        <taxon>Coscinodiscophyceae</taxon>
        <taxon>Thalassiosirophycidae</taxon>
        <taxon>Stephanodiscales</taxon>
        <taxon>Stephanodiscaceae</taxon>
        <taxon>Cyclotella</taxon>
    </lineage>
</organism>
<feature type="region of interest" description="Disordered" evidence="13">
    <location>
        <begin position="436"/>
        <end position="464"/>
    </location>
</feature>
<evidence type="ECO:0000259" key="15">
    <source>
        <dbReference type="PROSITE" id="PS50103"/>
    </source>
</evidence>
<dbReference type="EMBL" id="JABMIG020000083">
    <property type="protein sequence ID" value="KAL3794177.1"/>
    <property type="molecule type" value="Genomic_DNA"/>
</dbReference>